<protein>
    <submittedName>
        <fullName evidence="12">HemY domain protein</fullName>
    </submittedName>
</protein>
<dbReference type="eggNOG" id="COG3071">
    <property type="taxonomic scope" value="Bacteria"/>
</dbReference>
<feature type="domain" description="HemY N-terminal" evidence="11">
    <location>
        <begin position="26"/>
        <end position="133"/>
    </location>
</feature>
<dbReference type="InterPro" id="IPR005254">
    <property type="entry name" value="Heme_biosyn_assoc_TPR_pro"/>
</dbReference>
<dbReference type="UniPathway" id="UPA00252"/>
<comment type="pathway">
    <text evidence="3">Porphyrin-containing compound metabolism; protoheme biosynthesis.</text>
</comment>
<evidence type="ECO:0000256" key="2">
    <source>
        <dbReference type="ARBA" id="ARBA00004429"/>
    </source>
</evidence>
<feature type="transmembrane region" description="Helical" evidence="10">
    <location>
        <begin position="42"/>
        <end position="63"/>
    </location>
</feature>
<sequence>MIRIIIVIAALIAGLFFGPEISSNKGYILISLDNYTTYETTIINALIATVVFYFLLGLIEWILRKLLSMSSITRGWFGQRKTRKAQRNSLLGMLALLEGNSRQAQKLLSKSAEKTAAPALTYIAAANAAQQQGDYALRDSYLQQATKSQKGCNLAVGLVWIELQIEAKQFADALIKLKELDSTFPGNKRIAKLYLDIYPPLNQWADYIEVLIKQRKYLSLVDTEFEAIKLNAYQHLFKQLALQSGEALQALWNDKSSRSMRKDVAYQSAMLDAFIEGKYYEFAEYFLGEKLKEHFNVTLLAYVDKIKIMDNNKLILILEKQLKKDPENGAIHHALAKLKLNEDNESAAIEHLQKGVELDPNVDDFALLAKILEKADRLDEANNYYRKGLLLFMSSK</sequence>
<evidence type="ECO:0000256" key="9">
    <source>
        <dbReference type="ARBA" id="ARBA00023244"/>
    </source>
</evidence>
<dbReference type="Gene3D" id="1.25.40.10">
    <property type="entry name" value="Tetratricopeptide repeat domain"/>
    <property type="match status" value="1"/>
</dbReference>
<proteinExistence type="predicted"/>
<evidence type="ECO:0000313" key="12">
    <source>
        <dbReference type="EMBL" id="ABM05322.1"/>
    </source>
</evidence>
<keyword evidence="4" id="KW-1003">Cell membrane</keyword>
<evidence type="ECO:0000313" key="13">
    <source>
        <dbReference type="Proteomes" id="UP000000639"/>
    </source>
</evidence>
<dbReference type="Proteomes" id="UP000000639">
    <property type="component" value="Chromosome"/>
</dbReference>
<name>A1T0Q7_PSYIN</name>
<dbReference type="GO" id="GO:0042168">
    <property type="term" value="P:heme metabolic process"/>
    <property type="evidence" value="ECO:0007669"/>
    <property type="project" value="InterPro"/>
</dbReference>
<dbReference type="RefSeq" id="WP_011771870.1">
    <property type="nucleotide sequence ID" value="NC_008709.1"/>
</dbReference>
<dbReference type="EMBL" id="CP000510">
    <property type="protein sequence ID" value="ABM05322.1"/>
    <property type="molecule type" value="Genomic_DNA"/>
</dbReference>
<evidence type="ECO:0000256" key="6">
    <source>
        <dbReference type="ARBA" id="ARBA00022692"/>
    </source>
</evidence>
<dbReference type="STRING" id="357804.Ping_3639"/>
<dbReference type="Pfam" id="PF07219">
    <property type="entry name" value="HemY_N"/>
    <property type="match status" value="1"/>
</dbReference>
<dbReference type="HOGENOM" id="CLU_037501_2_0_6"/>
<evidence type="ECO:0000256" key="3">
    <source>
        <dbReference type="ARBA" id="ARBA00004744"/>
    </source>
</evidence>
<evidence type="ECO:0000256" key="7">
    <source>
        <dbReference type="ARBA" id="ARBA00022989"/>
    </source>
</evidence>
<comment type="function">
    <text evidence="1">Involved in a late step of protoheme IX synthesis.</text>
</comment>
<keyword evidence="8 10" id="KW-0472">Membrane</keyword>
<dbReference type="SUPFAM" id="SSF48452">
    <property type="entry name" value="TPR-like"/>
    <property type="match status" value="1"/>
</dbReference>
<reference evidence="12 13" key="1">
    <citation type="submission" date="2007-01" db="EMBL/GenBank/DDBJ databases">
        <title>Complete sequence of Psychromonas ingrahamii 37.</title>
        <authorList>
            <consortium name="US DOE Joint Genome Institute"/>
            <person name="Copeland A."/>
            <person name="Lucas S."/>
            <person name="Lapidus A."/>
            <person name="Barry K."/>
            <person name="Detter J.C."/>
            <person name="Glavina del Rio T."/>
            <person name="Hammon N."/>
            <person name="Israni S."/>
            <person name="Dalin E."/>
            <person name="Tice H."/>
            <person name="Pitluck S."/>
            <person name="Thompson L.S."/>
            <person name="Brettin T."/>
            <person name="Bruce D."/>
            <person name="Han C."/>
            <person name="Tapia R."/>
            <person name="Schmutz J."/>
            <person name="Larimer F."/>
            <person name="Land M."/>
            <person name="Hauser L."/>
            <person name="Kyrpides N."/>
            <person name="Ivanova N."/>
            <person name="Staley J."/>
            <person name="Richardson P."/>
        </authorList>
    </citation>
    <scope>NUCLEOTIDE SEQUENCE [LARGE SCALE GENOMIC DNA]</scope>
    <source>
        <strain evidence="12 13">37</strain>
    </source>
</reference>
<dbReference type="OrthoDB" id="7067577at2"/>
<keyword evidence="13" id="KW-1185">Reference proteome</keyword>
<dbReference type="GO" id="GO:0006779">
    <property type="term" value="P:porphyrin-containing compound biosynthetic process"/>
    <property type="evidence" value="ECO:0007669"/>
    <property type="project" value="UniProtKB-KW"/>
</dbReference>
<dbReference type="GO" id="GO:0005886">
    <property type="term" value="C:plasma membrane"/>
    <property type="evidence" value="ECO:0007669"/>
    <property type="project" value="UniProtKB-SubCell"/>
</dbReference>
<evidence type="ECO:0000256" key="1">
    <source>
        <dbReference type="ARBA" id="ARBA00002962"/>
    </source>
</evidence>
<dbReference type="InterPro" id="IPR010817">
    <property type="entry name" value="HemY_N"/>
</dbReference>
<evidence type="ECO:0000256" key="5">
    <source>
        <dbReference type="ARBA" id="ARBA00022519"/>
    </source>
</evidence>
<keyword evidence="9" id="KW-0627">Porphyrin biosynthesis</keyword>
<keyword evidence="6 10" id="KW-0812">Transmembrane</keyword>
<dbReference type="InterPro" id="IPR011990">
    <property type="entry name" value="TPR-like_helical_dom_sf"/>
</dbReference>
<dbReference type="NCBIfam" id="TIGR00540">
    <property type="entry name" value="TPR_hemY_coli"/>
    <property type="match status" value="1"/>
</dbReference>
<evidence type="ECO:0000256" key="8">
    <source>
        <dbReference type="ARBA" id="ARBA00023136"/>
    </source>
</evidence>
<comment type="subcellular location">
    <subcellularLocation>
        <location evidence="2">Cell inner membrane</location>
        <topology evidence="2">Multi-pass membrane protein</topology>
    </subcellularLocation>
</comment>
<keyword evidence="7 10" id="KW-1133">Transmembrane helix</keyword>
<dbReference type="KEGG" id="pin:Ping_3639"/>
<evidence type="ECO:0000256" key="10">
    <source>
        <dbReference type="SAM" id="Phobius"/>
    </source>
</evidence>
<accession>A1T0Q7</accession>
<evidence type="ECO:0000259" key="11">
    <source>
        <dbReference type="Pfam" id="PF07219"/>
    </source>
</evidence>
<keyword evidence="5" id="KW-0997">Cell inner membrane</keyword>
<evidence type="ECO:0000256" key="4">
    <source>
        <dbReference type="ARBA" id="ARBA00022475"/>
    </source>
</evidence>
<dbReference type="AlphaFoldDB" id="A1T0Q7"/>
<organism evidence="12 13">
    <name type="scientific">Psychromonas ingrahamii (strain DSM 17664 / CCUG 51855 / 37)</name>
    <dbReference type="NCBI Taxonomy" id="357804"/>
    <lineage>
        <taxon>Bacteria</taxon>
        <taxon>Pseudomonadati</taxon>
        <taxon>Pseudomonadota</taxon>
        <taxon>Gammaproteobacteria</taxon>
        <taxon>Alteromonadales</taxon>
        <taxon>Psychromonadaceae</taxon>
        <taxon>Psychromonas</taxon>
    </lineage>
</organism>
<gene>
    <name evidence="12" type="ordered locus">Ping_3639</name>
</gene>